<dbReference type="Proteomes" id="UP000619534">
    <property type="component" value="Unassembled WGS sequence"/>
</dbReference>
<dbReference type="RefSeq" id="WP_062445232.1">
    <property type="nucleotide sequence ID" value="NZ_BMCJ01000001.1"/>
</dbReference>
<proteinExistence type="predicted"/>
<accession>A0ABQ1NLH4</accession>
<sequence length="182" mass="21035">MKHALVVGGTGMLAETTLWLADQGYHVSVVARNKRKMDKVLKRSPHTDQLIPVLVDYKNTEELIHRLSRNFERYGTPRLVVAWIHSDAEKAREVILREIAKASVRFDVYLILGSSHSREEFRQKIDVPEHGTLHIVQLGFVMEGNRSRWLTHEEIASGVIEAIKKEKMEHIVGVLERWERKP</sequence>
<comment type="caution">
    <text evidence="1">The sequence shown here is derived from an EMBL/GenBank/DDBJ whole genome shotgun (WGS) entry which is preliminary data.</text>
</comment>
<evidence type="ECO:0000313" key="1">
    <source>
        <dbReference type="EMBL" id="GGC78320.1"/>
    </source>
</evidence>
<dbReference type="InterPro" id="IPR036291">
    <property type="entry name" value="NAD(P)-bd_dom_sf"/>
</dbReference>
<protein>
    <submittedName>
        <fullName evidence="1">Short-chain dehydrogenase</fullName>
    </submittedName>
</protein>
<dbReference type="Gene3D" id="3.40.50.720">
    <property type="entry name" value="NAD(P)-binding Rossmann-like Domain"/>
    <property type="match status" value="1"/>
</dbReference>
<keyword evidence="2" id="KW-1185">Reference proteome</keyword>
<dbReference type="EMBL" id="BMCJ01000001">
    <property type="protein sequence ID" value="GGC78320.1"/>
    <property type="molecule type" value="Genomic_DNA"/>
</dbReference>
<name>A0ABQ1NLH4_9BACI</name>
<dbReference type="SUPFAM" id="SSF51735">
    <property type="entry name" value="NAD(P)-binding Rossmann-fold domains"/>
    <property type="match status" value="1"/>
</dbReference>
<organism evidence="1 2">
    <name type="scientific">Thalassobacillus devorans</name>
    <dbReference type="NCBI Taxonomy" id="279813"/>
    <lineage>
        <taxon>Bacteria</taxon>
        <taxon>Bacillati</taxon>
        <taxon>Bacillota</taxon>
        <taxon>Bacilli</taxon>
        <taxon>Bacillales</taxon>
        <taxon>Bacillaceae</taxon>
        <taxon>Thalassobacillus</taxon>
    </lineage>
</organism>
<dbReference type="NCBIfam" id="NF006168">
    <property type="entry name" value="PRK08309.1"/>
    <property type="match status" value="1"/>
</dbReference>
<reference evidence="2" key="1">
    <citation type="journal article" date="2019" name="Int. J. Syst. Evol. Microbiol.">
        <title>The Global Catalogue of Microorganisms (GCM) 10K type strain sequencing project: providing services to taxonomists for standard genome sequencing and annotation.</title>
        <authorList>
            <consortium name="The Broad Institute Genomics Platform"/>
            <consortium name="The Broad Institute Genome Sequencing Center for Infectious Disease"/>
            <person name="Wu L."/>
            <person name="Ma J."/>
        </authorList>
    </citation>
    <scope>NUCLEOTIDE SEQUENCE [LARGE SCALE GENOMIC DNA]</scope>
    <source>
        <strain evidence="2">CCM 7282</strain>
    </source>
</reference>
<gene>
    <name evidence="1" type="ORF">GCM10007216_06070</name>
</gene>
<evidence type="ECO:0000313" key="2">
    <source>
        <dbReference type="Proteomes" id="UP000619534"/>
    </source>
</evidence>